<keyword evidence="9" id="KW-0472">Membrane</keyword>
<dbReference type="GO" id="GO:0006826">
    <property type="term" value="P:iron ion transport"/>
    <property type="evidence" value="ECO:0007669"/>
    <property type="project" value="UniProtKB-KW"/>
</dbReference>
<dbReference type="EMBL" id="CACSIM010000002">
    <property type="protein sequence ID" value="CAA0097127.1"/>
    <property type="molecule type" value="Genomic_DNA"/>
</dbReference>
<reference evidence="14 15" key="1">
    <citation type="submission" date="2019-11" db="EMBL/GenBank/DDBJ databases">
        <authorList>
            <person name="Holert J."/>
        </authorList>
    </citation>
    <scope>NUCLEOTIDE SEQUENCE [LARGE SCALE GENOMIC DNA]</scope>
    <source>
        <strain evidence="13">BC3_2A</strain>
        <strain evidence="12">SB11_1A</strain>
    </source>
</reference>
<evidence type="ECO:0000313" key="12">
    <source>
        <dbReference type="EMBL" id="CAA0089963.1"/>
    </source>
</evidence>
<dbReference type="PANTHER" id="PTHR32552">
    <property type="entry name" value="FERRICHROME IRON RECEPTOR-RELATED"/>
    <property type="match status" value="1"/>
</dbReference>
<keyword evidence="4" id="KW-0410">Iron transport</keyword>
<keyword evidence="5" id="KW-0812">Transmembrane</keyword>
<gene>
    <name evidence="13" type="primary">btuB_4</name>
    <name evidence="12" type="synonym">btuB_5</name>
    <name evidence="12" type="ORF">IHBHHGIJ_01901</name>
    <name evidence="13" type="ORF">KFEGEMFD_01503</name>
</gene>
<organism evidence="13 15">
    <name type="scientific">Zhongshania aliphaticivorans</name>
    <dbReference type="NCBI Taxonomy" id="1470434"/>
    <lineage>
        <taxon>Bacteria</taxon>
        <taxon>Pseudomonadati</taxon>
        <taxon>Pseudomonadota</taxon>
        <taxon>Gammaproteobacteria</taxon>
        <taxon>Cellvibrionales</taxon>
        <taxon>Spongiibacteraceae</taxon>
        <taxon>Zhongshania</taxon>
    </lineage>
</organism>
<dbReference type="SUPFAM" id="SSF56935">
    <property type="entry name" value="Porins"/>
    <property type="match status" value="1"/>
</dbReference>
<dbReference type="InterPro" id="IPR036942">
    <property type="entry name" value="Beta-barrel_TonB_sf"/>
</dbReference>
<feature type="domain" description="TonB-dependent receptor-like beta-barrel" evidence="11">
    <location>
        <begin position="447"/>
        <end position="802"/>
    </location>
</feature>
<evidence type="ECO:0000256" key="7">
    <source>
        <dbReference type="ARBA" id="ARBA00023065"/>
    </source>
</evidence>
<keyword evidence="7" id="KW-0406">Ion transport</keyword>
<comment type="subcellular location">
    <subcellularLocation>
        <location evidence="1">Cell outer membrane</location>
        <topology evidence="1">Multi-pass membrane protein</topology>
    </subcellularLocation>
</comment>
<evidence type="ECO:0000256" key="10">
    <source>
        <dbReference type="ARBA" id="ARBA00023237"/>
    </source>
</evidence>
<keyword evidence="3" id="KW-1134">Transmembrane beta strand</keyword>
<keyword evidence="14" id="KW-1185">Reference proteome</keyword>
<evidence type="ECO:0000256" key="6">
    <source>
        <dbReference type="ARBA" id="ARBA00023004"/>
    </source>
</evidence>
<accession>A0A5S9P1Z2</accession>
<keyword evidence="10" id="KW-0998">Cell outer membrane</keyword>
<evidence type="ECO:0000313" key="14">
    <source>
        <dbReference type="Proteomes" id="UP000435877"/>
    </source>
</evidence>
<dbReference type="PANTHER" id="PTHR32552:SF81">
    <property type="entry name" value="TONB-DEPENDENT OUTER MEMBRANE RECEPTOR"/>
    <property type="match status" value="1"/>
</dbReference>
<dbReference type="EMBL" id="CACSIK010000001">
    <property type="protein sequence ID" value="CAA0089963.1"/>
    <property type="molecule type" value="Genomic_DNA"/>
</dbReference>
<evidence type="ECO:0000256" key="8">
    <source>
        <dbReference type="ARBA" id="ARBA00023077"/>
    </source>
</evidence>
<dbReference type="InterPro" id="IPR000531">
    <property type="entry name" value="Beta-barrel_TonB"/>
</dbReference>
<sequence>MNLLHNKTGSVALWCLLITFFVPATTAATISVHKKFHKVKALEKKALLAKESKQMLLSKTVSIDATRDDINLIEPVNNSDFSNKYLPIFGVNGDSEIRTSSLSTRGLGNFTNAIGLRSSNLIVFDREVLPRRSMLNTAIADVAKVEALRGPQGTLFGQNASTGVIQYETRRPKLDTFIGRISVQATEYEGLETKAAVNLPVGEQWAVRMNAQRSEVGGWIRNEYPGGEDIGAGLSEGLRGQLLFAGDPHFNVLLRMEYSESMSNCCASVIDELVPDFGPTPIVRIDNGVVSASSYNMIDPEPSFKEFGIPVASKNTAVSFQKIENFGVSAELNYTLANGIPLSYIASFRDFEIHGNSGSSSFKFPLEREIRAGTEGVGVVQQELNLSSIGENLWSWVVGVFFHDTVGSRSEVTDGCIGGAGASSRGVIEDGVLVACVSKDSALAFIDDYQQKGRQDRTLLQADRNLSSAQYTSNFTNTAVYGQVGYQISPQIDATLGFRALYEKGSAGFTSLWLRPPEEGSGLENYAEVKAMANDDMSLVRRDSISANFADTNFDLTYKSVLGYQFSDAIRGYVNYSTGYKGPSFHVTSNSNLQQPEYFPTRPEKSTNFEVGLKTTLFSNRMFFDVTYFDMAIKDYQVQTQLLADESSATYGGFINADKVRSSGVEADMVYKFADNLKLIGSYALYDAVYDTFSSTKVNCPGGNLQYRCSVVDGKQVFDQSGLALPNNAEEQLRMTINYRRKLGRTDWSADIRSVWRYESEKTPNTSLLVENAAPNPAFDVLDLYLGLGNAKLRFNFFLKNLLNHRYTTNKSVSSGGDRVAYAYPRDYQRYLGGSASYNF</sequence>
<evidence type="ECO:0000313" key="13">
    <source>
        <dbReference type="EMBL" id="CAA0097127.1"/>
    </source>
</evidence>
<evidence type="ECO:0000256" key="2">
    <source>
        <dbReference type="ARBA" id="ARBA00022448"/>
    </source>
</evidence>
<dbReference type="OrthoDB" id="7051185at2"/>
<evidence type="ECO:0000256" key="3">
    <source>
        <dbReference type="ARBA" id="ARBA00022452"/>
    </source>
</evidence>
<evidence type="ECO:0000259" key="11">
    <source>
        <dbReference type="Pfam" id="PF00593"/>
    </source>
</evidence>
<dbReference type="Proteomes" id="UP000439591">
    <property type="component" value="Unassembled WGS sequence"/>
</dbReference>
<dbReference type="Pfam" id="PF00593">
    <property type="entry name" value="TonB_dep_Rec_b-barrel"/>
    <property type="match status" value="1"/>
</dbReference>
<dbReference type="Proteomes" id="UP000435877">
    <property type="component" value="Unassembled WGS sequence"/>
</dbReference>
<dbReference type="GO" id="GO:0009279">
    <property type="term" value="C:cell outer membrane"/>
    <property type="evidence" value="ECO:0007669"/>
    <property type="project" value="UniProtKB-SubCell"/>
</dbReference>
<dbReference type="AlphaFoldDB" id="A0A5S9P1Z2"/>
<keyword evidence="2" id="KW-0813">Transport</keyword>
<evidence type="ECO:0000313" key="15">
    <source>
        <dbReference type="Proteomes" id="UP000439591"/>
    </source>
</evidence>
<evidence type="ECO:0000256" key="4">
    <source>
        <dbReference type="ARBA" id="ARBA00022496"/>
    </source>
</evidence>
<name>A0A5S9P1Z2_9GAMM</name>
<dbReference type="Gene3D" id="2.40.170.20">
    <property type="entry name" value="TonB-dependent receptor, beta-barrel domain"/>
    <property type="match status" value="2"/>
</dbReference>
<evidence type="ECO:0000256" key="9">
    <source>
        <dbReference type="ARBA" id="ARBA00023136"/>
    </source>
</evidence>
<protein>
    <submittedName>
        <fullName evidence="13">Vitamin B12 transporter BtuB</fullName>
    </submittedName>
</protein>
<keyword evidence="6" id="KW-0408">Iron</keyword>
<evidence type="ECO:0000256" key="1">
    <source>
        <dbReference type="ARBA" id="ARBA00004571"/>
    </source>
</evidence>
<dbReference type="RefSeq" id="WP_159268508.1">
    <property type="nucleotide sequence ID" value="NZ_CACSIK010000001.1"/>
</dbReference>
<proteinExistence type="predicted"/>
<keyword evidence="8" id="KW-0798">TonB box</keyword>
<evidence type="ECO:0000256" key="5">
    <source>
        <dbReference type="ARBA" id="ARBA00022692"/>
    </source>
</evidence>
<dbReference type="InterPro" id="IPR039426">
    <property type="entry name" value="TonB-dep_rcpt-like"/>
</dbReference>